<keyword evidence="2" id="KW-1185">Reference proteome</keyword>
<dbReference type="Proteomes" id="UP001234297">
    <property type="component" value="Chromosome 2"/>
</dbReference>
<comment type="caution">
    <text evidence="1">The sequence shown here is derived from an EMBL/GenBank/DDBJ whole genome shotgun (WGS) entry which is preliminary data.</text>
</comment>
<proteinExistence type="predicted"/>
<reference evidence="1 2" key="1">
    <citation type="journal article" date="2022" name="Hortic Res">
        <title>A haplotype resolved chromosomal level avocado genome allows analysis of novel avocado genes.</title>
        <authorList>
            <person name="Nath O."/>
            <person name="Fletcher S.J."/>
            <person name="Hayward A."/>
            <person name="Shaw L.M."/>
            <person name="Masouleh A.K."/>
            <person name="Furtado A."/>
            <person name="Henry R.J."/>
            <person name="Mitter N."/>
        </authorList>
    </citation>
    <scope>NUCLEOTIDE SEQUENCE [LARGE SCALE GENOMIC DNA]</scope>
    <source>
        <strain evidence="2">cv. Hass</strain>
    </source>
</reference>
<evidence type="ECO:0000313" key="1">
    <source>
        <dbReference type="EMBL" id="KAJ8645614.1"/>
    </source>
</evidence>
<name>A0ACC2MJV1_PERAE</name>
<gene>
    <name evidence="1" type="ORF">MRB53_007362</name>
</gene>
<sequence>MNTLVFNSNNAVYFMVALEQADLMERVLMELALACLQCDLYSARSELGLATPSHGLGGTDFLAFVRPLCTVPHSSLSNSARNTHHAYGRTLFRNILPSLEYSIHSHRQSNNKFIQKNLQHHFLFRVYSKLLRQSAAALDLIL</sequence>
<organism evidence="1 2">
    <name type="scientific">Persea americana</name>
    <name type="common">Avocado</name>
    <dbReference type="NCBI Taxonomy" id="3435"/>
    <lineage>
        <taxon>Eukaryota</taxon>
        <taxon>Viridiplantae</taxon>
        <taxon>Streptophyta</taxon>
        <taxon>Embryophyta</taxon>
        <taxon>Tracheophyta</taxon>
        <taxon>Spermatophyta</taxon>
        <taxon>Magnoliopsida</taxon>
        <taxon>Magnoliidae</taxon>
        <taxon>Laurales</taxon>
        <taxon>Lauraceae</taxon>
        <taxon>Persea</taxon>
    </lineage>
</organism>
<accession>A0ACC2MJV1</accession>
<protein>
    <submittedName>
        <fullName evidence="1">Uncharacterized protein</fullName>
    </submittedName>
</protein>
<evidence type="ECO:0000313" key="2">
    <source>
        <dbReference type="Proteomes" id="UP001234297"/>
    </source>
</evidence>
<dbReference type="EMBL" id="CM056810">
    <property type="protein sequence ID" value="KAJ8645614.1"/>
    <property type="molecule type" value="Genomic_DNA"/>
</dbReference>